<evidence type="ECO:0000313" key="2">
    <source>
        <dbReference type="Proteomes" id="UP000242287"/>
    </source>
</evidence>
<protein>
    <submittedName>
        <fullName evidence="1">Uncharacterized protein</fullName>
    </submittedName>
</protein>
<evidence type="ECO:0000313" key="1">
    <source>
        <dbReference type="EMBL" id="PFH48726.1"/>
    </source>
</evidence>
<dbReference type="Proteomes" id="UP000242287">
    <property type="component" value="Unassembled WGS sequence"/>
</dbReference>
<organism evidence="1 2">
    <name type="scientific">Amanita thiersii Skay4041</name>
    <dbReference type="NCBI Taxonomy" id="703135"/>
    <lineage>
        <taxon>Eukaryota</taxon>
        <taxon>Fungi</taxon>
        <taxon>Dikarya</taxon>
        <taxon>Basidiomycota</taxon>
        <taxon>Agaricomycotina</taxon>
        <taxon>Agaricomycetes</taxon>
        <taxon>Agaricomycetidae</taxon>
        <taxon>Agaricales</taxon>
        <taxon>Pluteineae</taxon>
        <taxon>Amanitaceae</taxon>
        <taxon>Amanita</taxon>
    </lineage>
</organism>
<sequence length="74" mass="7842">MQTGVKDEPVYETRGVAQRIPRRQKNGYLVIAVTSLSQFLDEIPYGGGGGGGTSGEMAHSAENAMVVGHLYSSN</sequence>
<accession>A0A2A9NLU4</accession>
<dbReference type="AlphaFoldDB" id="A0A2A9NLU4"/>
<reference evidence="1 2" key="1">
    <citation type="submission" date="2014-02" db="EMBL/GenBank/DDBJ databases">
        <title>Transposable element dynamics among asymbiotic and ectomycorrhizal Amanita fungi.</title>
        <authorList>
            <consortium name="DOE Joint Genome Institute"/>
            <person name="Hess J."/>
            <person name="Skrede I."/>
            <person name="Wolfe B."/>
            <person name="LaButti K."/>
            <person name="Ohm R.A."/>
            <person name="Grigoriev I.V."/>
            <person name="Pringle A."/>
        </authorList>
    </citation>
    <scope>NUCLEOTIDE SEQUENCE [LARGE SCALE GENOMIC DNA]</scope>
    <source>
        <strain evidence="1 2">SKay4041</strain>
    </source>
</reference>
<name>A0A2A9NLU4_9AGAR</name>
<gene>
    <name evidence="1" type="ORF">AMATHDRAFT_64739</name>
</gene>
<dbReference type="EMBL" id="KZ302052">
    <property type="protein sequence ID" value="PFH48726.1"/>
    <property type="molecule type" value="Genomic_DNA"/>
</dbReference>
<keyword evidence="2" id="KW-1185">Reference proteome</keyword>
<proteinExistence type="predicted"/>